<protein>
    <submittedName>
        <fullName evidence="1">Lipid transporter ATP-binding/permease protein</fullName>
        <ecNumber evidence="1">3.6.3.-</ecNumber>
    </submittedName>
</protein>
<proteinExistence type="predicted"/>
<dbReference type="PANTHER" id="PTHR24222">
    <property type="entry name" value="ABC TRANSPORTER B FAMILY"/>
    <property type="match status" value="1"/>
</dbReference>
<keyword evidence="1" id="KW-0067">ATP-binding</keyword>
<dbReference type="AlphaFoldDB" id="A0A2X2WQX3"/>
<name>A0A2X2WQX3_CITKO</name>
<dbReference type="Gene3D" id="3.40.50.300">
    <property type="entry name" value="P-loop containing nucleotide triphosphate hydrolases"/>
    <property type="match status" value="1"/>
</dbReference>
<reference evidence="1 2" key="1">
    <citation type="submission" date="2018-06" db="EMBL/GenBank/DDBJ databases">
        <authorList>
            <consortium name="Pathogen Informatics"/>
            <person name="Doyle S."/>
        </authorList>
    </citation>
    <scope>NUCLEOTIDE SEQUENCE [LARGE SCALE GENOMIC DNA]</scope>
    <source>
        <strain evidence="1 2">NCTC10786</strain>
    </source>
</reference>
<dbReference type="InterPro" id="IPR027417">
    <property type="entry name" value="P-loop_NTPase"/>
</dbReference>
<evidence type="ECO:0000313" key="1">
    <source>
        <dbReference type="EMBL" id="SQB40093.1"/>
    </source>
</evidence>
<evidence type="ECO:0000313" key="2">
    <source>
        <dbReference type="Proteomes" id="UP000251584"/>
    </source>
</evidence>
<dbReference type="GO" id="GO:0042626">
    <property type="term" value="F:ATPase-coupled transmembrane transporter activity"/>
    <property type="evidence" value="ECO:0007669"/>
    <property type="project" value="TreeGrafter"/>
</dbReference>
<gene>
    <name evidence="1" type="primary">msbA_4</name>
    <name evidence="1" type="ORF">NCTC10786_05187</name>
</gene>
<dbReference type="SUPFAM" id="SSF52540">
    <property type="entry name" value="P-loop containing nucleoside triphosphate hydrolases"/>
    <property type="match status" value="1"/>
</dbReference>
<organism evidence="1 2">
    <name type="scientific">Citrobacter koseri</name>
    <name type="common">Citrobacter diversus</name>
    <dbReference type="NCBI Taxonomy" id="545"/>
    <lineage>
        <taxon>Bacteria</taxon>
        <taxon>Pseudomonadati</taxon>
        <taxon>Pseudomonadota</taxon>
        <taxon>Gammaproteobacteria</taxon>
        <taxon>Enterobacterales</taxon>
        <taxon>Enterobacteriaceae</taxon>
        <taxon>Citrobacter</taxon>
    </lineage>
</organism>
<dbReference type="Proteomes" id="UP000251584">
    <property type="component" value="Unassembled WGS sequence"/>
</dbReference>
<accession>A0A2X2WQX3</accession>
<keyword evidence="1" id="KW-0547">Nucleotide-binding</keyword>
<sequence>MNRPPALDIESELAVQKAIDNLVHNRTVIIIAHRLSTIAGAGNILVMEEGQVVEQGTHAQLLSHHGRYQALWQAQMAARVWRDDGVSASGEWVHE</sequence>
<dbReference type="InterPro" id="IPR039421">
    <property type="entry name" value="Type_1_exporter"/>
</dbReference>
<dbReference type="GO" id="GO:0005524">
    <property type="term" value="F:ATP binding"/>
    <property type="evidence" value="ECO:0007669"/>
    <property type="project" value="UniProtKB-KW"/>
</dbReference>
<dbReference type="PANTHER" id="PTHR24222:SF76">
    <property type="entry name" value="MYCOBACTIN IMPORT ATP-BINDING_PERMEASE PROTEIN IRTB"/>
    <property type="match status" value="1"/>
</dbReference>
<keyword evidence="1" id="KW-0378">Hydrolase</keyword>
<dbReference type="GO" id="GO:0005886">
    <property type="term" value="C:plasma membrane"/>
    <property type="evidence" value="ECO:0007669"/>
    <property type="project" value="TreeGrafter"/>
</dbReference>
<dbReference type="EC" id="3.6.3.-" evidence="1"/>
<dbReference type="GO" id="GO:0016787">
    <property type="term" value="F:hydrolase activity"/>
    <property type="evidence" value="ECO:0007669"/>
    <property type="project" value="UniProtKB-KW"/>
</dbReference>
<dbReference type="EMBL" id="UAVY01000008">
    <property type="protein sequence ID" value="SQB40093.1"/>
    <property type="molecule type" value="Genomic_DNA"/>
</dbReference>